<dbReference type="InterPro" id="IPR000182">
    <property type="entry name" value="GNAT_dom"/>
</dbReference>
<keyword evidence="2" id="KW-0012">Acyltransferase</keyword>
<dbReference type="CDD" id="cd04301">
    <property type="entry name" value="NAT_SF"/>
    <property type="match status" value="1"/>
</dbReference>
<dbReference type="InterPro" id="IPR016181">
    <property type="entry name" value="Acyl_CoA_acyltransferase"/>
</dbReference>
<evidence type="ECO:0000313" key="4">
    <source>
        <dbReference type="EMBL" id="KAA9357125.1"/>
    </source>
</evidence>
<dbReference type="Pfam" id="PF00583">
    <property type="entry name" value="Acetyltransf_1"/>
    <property type="match status" value="1"/>
</dbReference>
<dbReference type="GO" id="GO:0016747">
    <property type="term" value="F:acyltransferase activity, transferring groups other than amino-acyl groups"/>
    <property type="evidence" value="ECO:0007669"/>
    <property type="project" value="InterPro"/>
</dbReference>
<feature type="domain" description="N-acetyltransferase" evidence="3">
    <location>
        <begin position="1"/>
        <end position="132"/>
    </location>
</feature>
<dbReference type="EMBL" id="VTWS01000001">
    <property type="protein sequence ID" value="KAA9357125.1"/>
    <property type="molecule type" value="Genomic_DNA"/>
</dbReference>
<dbReference type="Proteomes" id="UP000326344">
    <property type="component" value="Unassembled WGS sequence"/>
</dbReference>
<evidence type="ECO:0000259" key="3">
    <source>
        <dbReference type="PROSITE" id="PS51186"/>
    </source>
</evidence>
<dbReference type="Gene3D" id="3.40.630.30">
    <property type="match status" value="1"/>
</dbReference>
<accession>A0A5N1JKX4</accession>
<protein>
    <submittedName>
        <fullName evidence="4">GNAT family N-acetyltransferase</fullName>
    </submittedName>
</protein>
<evidence type="ECO:0000256" key="2">
    <source>
        <dbReference type="ARBA" id="ARBA00023315"/>
    </source>
</evidence>
<reference evidence="4 5" key="1">
    <citation type="submission" date="2019-09" db="EMBL/GenBank/DDBJ databases">
        <title>Genome Sequence of Larkinella sp MA1.</title>
        <authorList>
            <person name="Srinivasan S."/>
        </authorList>
    </citation>
    <scope>NUCLEOTIDE SEQUENCE [LARGE SCALE GENOMIC DNA]</scope>
    <source>
        <strain evidence="4 5">MA1</strain>
    </source>
</reference>
<dbReference type="PANTHER" id="PTHR43877">
    <property type="entry name" value="AMINOALKYLPHOSPHONATE N-ACETYLTRANSFERASE-RELATED-RELATED"/>
    <property type="match status" value="1"/>
</dbReference>
<comment type="caution">
    <text evidence="4">The sequence shown here is derived from an EMBL/GenBank/DDBJ whole genome shotgun (WGS) entry which is preliminary data.</text>
</comment>
<gene>
    <name evidence="4" type="ORF">F0P93_05160</name>
</gene>
<proteinExistence type="predicted"/>
<name>A0A5N1JKX4_9BACT</name>
<evidence type="ECO:0000256" key="1">
    <source>
        <dbReference type="ARBA" id="ARBA00022679"/>
    </source>
</evidence>
<keyword evidence="5" id="KW-1185">Reference proteome</keyword>
<dbReference type="InterPro" id="IPR050832">
    <property type="entry name" value="Bact_Acetyltransf"/>
</dbReference>
<evidence type="ECO:0000313" key="5">
    <source>
        <dbReference type="Proteomes" id="UP000326344"/>
    </source>
</evidence>
<organism evidence="4 5">
    <name type="scientific">Larkinella humicola</name>
    <dbReference type="NCBI Taxonomy" id="2607654"/>
    <lineage>
        <taxon>Bacteria</taxon>
        <taxon>Pseudomonadati</taxon>
        <taxon>Bacteroidota</taxon>
        <taxon>Cytophagia</taxon>
        <taxon>Cytophagales</taxon>
        <taxon>Spirosomataceae</taxon>
        <taxon>Larkinella</taxon>
    </lineage>
</organism>
<dbReference type="AlphaFoldDB" id="A0A5N1JKX4"/>
<dbReference type="PROSITE" id="PS51186">
    <property type="entry name" value="GNAT"/>
    <property type="match status" value="1"/>
</dbReference>
<dbReference type="SUPFAM" id="SSF55729">
    <property type="entry name" value="Acyl-CoA N-acyltransferases (Nat)"/>
    <property type="match status" value="1"/>
</dbReference>
<dbReference type="RefSeq" id="WP_150875202.1">
    <property type="nucleotide sequence ID" value="NZ_VTWS01000001.1"/>
</dbReference>
<sequence length="141" mass="16218">MTIRQIIPEETYALRHAVLWPDKPLDYVMLEEDADGRHFGAFQEDELVAVISLFEESGVARFRKFATRPDCQRQGVGTHLLNRVIDEARKLGVHMLWCDARLSAADFYRRFGMQPEGEVFHKGEIPYSKYVLPLNVSPPTP</sequence>
<keyword evidence="1 4" id="KW-0808">Transferase</keyword>